<dbReference type="EMBL" id="BMLM01000001">
    <property type="protein sequence ID" value="GGN76927.1"/>
    <property type="molecule type" value="Genomic_DNA"/>
</dbReference>
<dbReference type="SUPFAM" id="SSF50475">
    <property type="entry name" value="FMN-binding split barrel"/>
    <property type="match status" value="1"/>
</dbReference>
<evidence type="ECO:0000313" key="4">
    <source>
        <dbReference type="Proteomes" id="UP000626982"/>
    </source>
</evidence>
<reference evidence="4" key="1">
    <citation type="journal article" date="2019" name="Int. J. Syst. Evol. Microbiol.">
        <title>The Global Catalogue of Microorganisms (GCM) 10K type strain sequencing project: providing services to taxonomists for standard genome sequencing and annotation.</title>
        <authorList>
            <consortium name="The Broad Institute Genomics Platform"/>
            <consortium name="The Broad Institute Genome Sequencing Center for Infectious Disease"/>
            <person name="Wu L."/>
            <person name="Ma J."/>
        </authorList>
    </citation>
    <scope>NUCLEOTIDE SEQUENCE [LARGE SCALE GENOMIC DNA]</scope>
    <source>
        <strain evidence="4">CGMCC 1.6960</strain>
    </source>
</reference>
<dbReference type="InterPro" id="IPR011576">
    <property type="entry name" value="Pyridox_Oxase_N"/>
</dbReference>
<dbReference type="Pfam" id="PF01243">
    <property type="entry name" value="PNPOx_N"/>
    <property type="match status" value="1"/>
</dbReference>
<dbReference type="PANTHER" id="PTHR35176:SF6">
    <property type="entry name" value="HEME OXYGENASE HI_0854-RELATED"/>
    <property type="match status" value="1"/>
</dbReference>
<evidence type="ECO:0000313" key="3">
    <source>
        <dbReference type="EMBL" id="GGN76927.1"/>
    </source>
</evidence>
<name>A0ABQ2K9J8_9MICO</name>
<organism evidence="3 4">
    <name type="scientific">Agrococcus terreus</name>
    <dbReference type="NCBI Taxonomy" id="574649"/>
    <lineage>
        <taxon>Bacteria</taxon>
        <taxon>Bacillati</taxon>
        <taxon>Actinomycetota</taxon>
        <taxon>Actinomycetes</taxon>
        <taxon>Micrococcales</taxon>
        <taxon>Microbacteriaceae</taxon>
        <taxon>Agrococcus</taxon>
    </lineage>
</organism>
<evidence type="ECO:0000259" key="2">
    <source>
        <dbReference type="Pfam" id="PF01243"/>
    </source>
</evidence>
<protein>
    <submittedName>
        <fullName evidence="3">PPOX class F420-dependent enzyme</fullName>
    </submittedName>
</protein>
<sequence>MQSWDEVAPRFAEPTIGHLATLEPDGSPNSVPVWVHREGPDHLALFSIAGQRKDRNIVRDPRVSISVTRAGDDYAPAAVRGEVVERIEGERAKAIVDRISELYTGGPYTEEGDYVAYLVRPTAWWARGYDSP</sequence>
<evidence type="ECO:0000256" key="1">
    <source>
        <dbReference type="ARBA" id="ARBA00023002"/>
    </source>
</evidence>
<keyword evidence="1" id="KW-0560">Oxidoreductase</keyword>
<dbReference type="InterPro" id="IPR012349">
    <property type="entry name" value="Split_barrel_FMN-bd"/>
</dbReference>
<dbReference type="PANTHER" id="PTHR35176">
    <property type="entry name" value="HEME OXYGENASE HI_0854-RELATED"/>
    <property type="match status" value="1"/>
</dbReference>
<accession>A0ABQ2K9J8</accession>
<proteinExistence type="predicted"/>
<dbReference type="InterPro" id="IPR052019">
    <property type="entry name" value="F420H2_bilvrd_red/Heme_oxyg"/>
</dbReference>
<dbReference type="RefSeq" id="WP_188714856.1">
    <property type="nucleotide sequence ID" value="NZ_BAABBD010000001.1"/>
</dbReference>
<comment type="caution">
    <text evidence="3">The sequence shown here is derived from an EMBL/GenBank/DDBJ whole genome shotgun (WGS) entry which is preliminary data.</text>
</comment>
<gene>
    <name evidence="3" type="ORF">GCM10010968_00840</name>
</gene>
<keyword evidence="4" id="KW-1185">Reference proteome</keyword>
<feature type="domain" description="Pyridoxamine 5'-phosphate oxidase N-terminal" evidence="2">
    <location>
        <begin position="5"/>
        <end position="125"/>
    </location>
</feature>
<dbReference type="Gene3D" id="2.30.110.10">
    <property type="entry name" value="Electron Transport, Fmn-binding Protein, Chain A"/>
    <property type="match status" value="1"/>
</dbReference>
<dbReference type="Proteomes" id="UP000626982">
    <property type="component" value="Unassembled WGS sequence"/>
</dbReference>